<evidence type="ECO:0000256" key="4">
    <source>
        <dbReference type="ARBA" id="ARBA00023136"/>
    </source>
</evidence>
<feature type="transmembrane region" description="Helical" evidence="7">
    <location>
        <begin position="211"/>
        <end position="233"/>
    </location>
</feature>
<feature type="transmembrane region" description="Helical" evidence="7">
    <location>
        <begin position="130"/>
        <end position="155"/>
    </location>
</feature>
<keyword evidence="10" id="KW-1185">Reference proteome</keyword>
<dbReference type="Proteomes" id="UP000799770">
    <property type="component" value="Unassembled WGS sequence"/>
</dbReference>
<reference evidence="9" key="1">
    <citation type="journal article" date="2020" name="Stud. Mycol.">
        <title>101 Dothideomycetes genomes: a test case for predicting lifestyles and emergence of pathogens.</title>
        <authorList>
            <person name="Haridas S."/>
            <person name="Albert R."/>
            <person name="Binder M."/>
            <person name="Bloem J."/>
            <person name="Labutti K."/>
            <person name="Salamov A."/>
            <person name="Andreopoulos B."/>
            <person name="Baker S."/>
            <person name="Barry K."/>
            <person name="Bills G."/>
            <person name="Bluhm B."/>
            <person name="Cannon C."/>
            <person name="Castanera R."/>
            <person name="Culley D."/>
            <person name="Daum C."/>
            <person name="Ezra D."/>
            <person name="Gonzalez J."/>
            <person name="Henrissat B."/>
            <person name="Kuo A."/>
            <person name="Liang C."/>
            <person name="Lipzen A."/>
            <person name="Lutzoni F."/>
            <person name="Magnuson J."/>
            <person name="Mondo S."/>
            <person name="Nolan M."/>
            <person name="Ohm R."/>
            <person name="Pangilinan J."/>
            <person name="Park H.-J."/>
            <person name="Ramirez L."/>
            <person name="Alfaro M."/>
            <person name="Sun H."/>
            <person name="Tritt A."/>
            <person name="Yoshinaga Y."/>
            <person name="Zwiers L.-H."/>
            <person name="Turgeon B."/>
            <person name="Goodwin S."/>
            <person name="Spatafora J."/>
            <person name="Crous P."/>
            <person name="Grigoriev I."/>
        </authorList>
    </citation>
    <scope>NUCLEOTIDE SEQUENCE</scope>
    <source>
        <strain evidence="9">CBS 627.86</strain>
    </source>
</reference>
<evidence type="ECO:0000313" key="9">
    <source>
        <dbReference type="EMBL" id="KAF2107379.1"/>
    </source>
</evidence>
<protein>
    <recommendedName>
        <fullName evidence="8">Rhodopsin domain-containing protein</fullName>
    </recommendedName>
</protein>
<feature type="region of interest" description="Disordered" evidence="6">
    <location>
        <begin position="313"/>
        <end position="342"/>
    </location>
</feature>
<keyword evidence="3 7" id="KW-1133">Transmembrane helix</keyword>
<evidence type="ECO:0000256" key="7">
    <source>
        <dbReference type="SAM" id="Phobius"/>
    </source>
</evidence>
<feature type="transmembrane region" description="Helical" evidence="7">
    <location>
        <begin position="48"/>
        <end position="70"/>
    </location>
</feature>
<evidence type="ECO:0000256" key="5">
    <source>
        <dbReference type="ARBA" id="ARBA00038359"/>
    </source>
</evidence>
<organism evidence="9 10">
    <name type="scientific">Lophiotrema nucula</name>
    <dbReference type="NCBI Taxonomy" id="690887"/>
    <lineage>
        <taxon>Eukaryota</taxon>
        <taxon>Fungi</taxon>
        <taxon>Dikarya</taxon>
        <taxon>Ascomycota</taxon>
        <taxon>Pezizomycotina</taxon>
        <taxon>Dothideomycetes</taxon>
        <taxon>Pleosporomycetidae</taxon>
        <taxon>Pleosporales</taxon>
        <taxon>Lophiotremataceae</taxon>
        <taxon>Lophiotrema</taxon>
    </lineage>
</organism>
<dbReference type="PANTHER" id="PTHR33048:SF163">
    <property type="entry name" value="INTEGRAL MEMBRANE PROTEIN (AFU_ORTHOLOGUE AFUA_8G05510)"/>
    <property type="match status" value="1"/>
</dbReference>
<evidence type="ECO:0000256" key="1">
    <source>
        <dbReference type="ARBA" id="ARBA00004141"/>
    </source>
</evidence>
<proteinExistence type="inferred from homology"/>
<evidence type="ECO:0000256" key="2">
    <source>
        <dbReference type="ARBA" id="ARBA00022692"/>
    </source>
</evidence>
<feature type="compositionally biased region" description="Basic and acidic residues" evidence="6">
    <location>
        <begin position="322"/>
        <end position="336"/>
    </location>
</feature>
<dbReference type="PANTHER" id="PTHR33048">
    <property type="entry name" value="PTH11-LIKE INTEGRAL MEMBRANE PROTEIN (AFU_ORTHOLOGUE AFUA_5G11245)"/>
    <property type="match status" value="1"/>
</dbReference>
<feature type="transmembrane region" description="Helical" evidence="7">
    <location>
        <begin position="12"/>
        <end position="33"/>
    </location>
</feature>
<feature type="transmembrane region" description="Helical" evidence="7">
    <location>
        <begin position="91"/>
        <end position="118"/>
    </location>
</feature>
<dbReference type="InterPro" id="IPR052337">
    <property type="entry name" value="SAT4-like"/>
</dbReference>
<evidence type="ECO:0000259" key="8">
    <source>
        <dbReference type="Pfam" id="PF20684"/>
    </source>
</evidence>
<keyword evidence="2 7" id="KW-0812">Transmembrane</keyword>
<evidence type="ECO:0000313" key="10">
    <source>
        <dbReference type="Proteomes" id="UP000799770"/>
    </source>
</evidence>
<feature type="region of interest" description="Disordered" evidence="6">
    <location>
        <begin position="366"/>
        <end position="395"/>
    </location>
</feature>
<keyword evidence="4 7" id="KW-0472">Membrane</keyword>
<name>A0A6A5YJE4_9PLEO</name>
<dbReference type="OrthoDB" id="4682787at2759"/>
<dbReference type="AlphaFoldDB" id="A0A6A5YJE4"/>
<comment type="similarity">
    <text evidence="5">Belongs to the SAT4 family.</text>
</comment>
<dbReference type="GO" id="GO:0016020">
    <property type="term" value="C:membrane"/>
    <property type="evidence" value="ECO:0007669"/>
    <property type="project" value="UniProtKB-SubCell"/>
</dbReference>
<gene>
    <name evidence="9" type="ORF">BDV96DRAFT_506219</name>
</gene>
<dbReference type="InterPro" id="IPR049326">
    <property type="entry name" value="Rhodopsin_dom_fungi"/>
</dbReference>
<evidence type="ECO:0000256" key="3">
    <source>
        <dbReference type="ARBA" id="ARBA00022989"/>
    </source>
</evidence>
<feature type="compositionally biased region" description="Polar residues" evidence="6">
    <location>
        <begin position="366"/>
        <end position="378"/>
    </location>
</feature>
<dbReference type="Pfam" id="PF20684">
    <property type="entry name" value="Fung_rhodopsin"/>
    <property type="match status" value="1"/>
</dbReference>
<feature type="domain" description="Rhodopsin" evidence="8">
    <location>
        <begin position="30"/>
        <end position="275"/>
    </location>
</feature>
<dbReference type="EMBL" id="ML977354">
    <property type="protein sequence ID" value="KAF2107379.1"/>
    <property type="molecule type" value="Genomic_DNA"/>
</dbReference>
<comment type="subcellular location">
    <subcellularLocation>
        <location evidence="1">Membrane</location>
        <topology evidence="1">Multi-pass membrane protein</topology>
    </subcellularLocation>
</comment>
<sequence length="395" mass="44544">MAEEHVHNRKAEVIATCVSLTALCTFFAVWRIVVRFRINWKLGWSDYWMILAALLNIVDTVFNVLCAYAGQGRYLRDPFYKNMSKADKRTLLHYMFVNQSTNLYIMGVVRLSICAYLMALNFSKSFRVVIWATTFVVVVCGFILPSINVFGWCVPMSMRWDPRVKGHCHSVKFRTSIAYTNAAANIATDVVFAAAPIIYLRSVKLSRRTQWGVRAVFLLCLAGTVTSCFKFAYLDLLAGHAEFNYESVTLTIWSHAEVTVGMVTANLPPLRNTFDKLFKSLLPDSIGSRFMSGYGSNHQRSRNMELETYGTLSKKSRGRRKDHAETMDDESERRILPDGGGVEVGVGADADGKGAMDTKFGGIARTTTVTVQRSEQTLSSSEEDEERERRQTRFG</sequence>
<evidence type="ECO:0000256" key="6">
    <source>
        <dbReference type="SAM" id="MobiDB-lite"/>
    </source>
</evidence>
<accession>A0A6A5YJE4</accession>